<dbReference type="InterPro" id="IPR045338">
    <property type="entry name" value="DUF6535"/>
</dbReference>
<evidence type="ECO:0000313" key="4">
    <source>
        <dbReference type="Proteomes" id="UP000305067"/>
    </source>
</evidence>
<dbReference type="Proteomes" id="UP000305067">
    <property type="component" value="Unassembled WGS sequence"/>
</dbReference>
<dbReference type="EMBL" id="ML178822">
    <property type="protein sequence ID" value="TFL02435.1"/>
    <property type="molecule type" value="Genomic_DNA"/>
</dbReference>
<feature type="transmembrane region" description="Helical" evidence="1">
    <location>
        <begin position="32"/>
        <end position="55"/>
    </location>
</feature>
<gene>
    <name evidence="3" type="ORF">BDV98DRAFT_645106</name>
</gene>
<organism evidence="3 4">
    <name type="scientific">Pterulicium gracile</name>
    <dbReference type="NCBI Taxonomy" id="1884261"/>
    <lineage>
        <taxon>Eukaryota</taxon>
        <taxon>Fungi</taxon>
        <taxon>Dikarya</taxon>
        <taxon>Basidiomycota</taxon>
        <taxon>Agaricomycotina</taxon>
        <taxon>Agaricomycetes</taxon>
        <taxon>Agaricomycetidae</taxon>
        <taxon>Agaricales</taxon>
        <taxon>Pleurotineae</taxon>
        <taxon>Pterulaceae</taxon>
        <taxon>Pterulicium</taxon>
    </lineage>
</organism>
<evidence type="ECO:0000259" key="2">
    <source>
        <dbReference type="Pfam" id="PF20153"/>
    </source>
</evidence>
<sequence length="123" mass="13467">MEPGARFWRVYLDEAAEFDLDMVENMKDTVDVILGFAGLFSAIVTTLVVLTAAALQLDHPKVTNSLLIELIPIQRAAASCRSIDQVTPSTLNAESASDPTADITDYWVNGLWFTSLAFSLSTR</sequence>
<dbReference type="AlphaFoldDB" id="A0A5C3QK90"/>
<feature type="domain" description="DUF6535" evidence="2">
    <location>
        <begin position="8"/>
        <end position="122"/>
    </location>
</feature>
<accession>A0A5C3QK90</accession>
<keyword evidence="1" id="KW-1133">Transmembrane helix</keyword>
<reference evidence="3 4" key="1">
    <citation type="journal article" date="2019" name="Nat. Ecol. Evol.">
        <title>Megaphylogeny resolves global patterns of mushroom evolution.</title>
        <authorList>
            <person name="Varga T."/>
            <person name="Krizsan K."/>
            <person name="Foldi C."/>
            <person name="Dima B."/>
            <person name="Sanchez-Garcia M."/>
            <person name="Sanchez-Ramirez S."/>
            <person name="Szollosi G.J."/>
            <person name="Szarkandi J.G."/>
            <person name="Papp V."/>
            <person name="Albert L."/>
            <person name="Andreopoulos W."/>
            <person name="Angelini C."/>
            <person name="Antonin V."/>
            <person name="Barry K.W."/>
            <person name="Bougher N.L."/>
            <person name="Buchanan P."/>
            <person name="Buyck B."/>
            <person name="Bense V."/>
            <person name="Catcheside P."/>
            <person name="Chovatia M."/>
            <person name="Cooper J."/>
            <person name="Damon W."/>
            <person name="Desjardin D."/>
            <person name="Finy P."/>
            <person name="Geml J."/>
            <person name="Haridas S."/>
            <person name="Hughes K."/>
            <person name="Justo A."/>
            <person name="Karasinski D."/>
            <person name="Kautmanova I."/>
            <person name="Kiss B."/>
            <person name="Kocsube S."/>
            <person name="Kotiranta H."/>
            <person name="LaButti K.M."/>
            <person name="Lechner B.E."/>
            <person name="Liimatainen K."/>
            <person name="Lipzen A."/>
            <person name="Lukacs Z."/>
            <person name="Mihaltcheva S."/>
            <person name="Morgado L.N."/>
            <person name="Niskanen T."/>
            <person name="Noordeloos M.E."/>
            <person name="Ohm R.A."/>
            <person name="Ortiz-Santana B."/>
            <person name="Ovrebo C."/>
            <person name="Racz N."/>
            <person name="Riley R."/>
            <person name="Savchenko A."/>
            <person name="Shiryaev A."/>
            <person name="Soop K."/>
            <person name="Spirin V."/>
            <person name="Szebenyi C."/>
            <person name="Tomsovsky M."/>
            <person name="Tulloss R.E."/>
            <person name="Uehling J."/>
            <person name="Grigoriev I.V."/>
            <person name="Vagvolgyi C."/>
            <person name="Papp T."/>
            <person name="Martin F.M."/>
            <person name="Miettinen O."/>
            <person name="Hibbett D.S."/>
            <person name="Nagy L.G."/>
        </authorList>
    </citation>
    <scope>NUCLEOTIDE SEQUENCE [LARGE SCALE GENOMIC DNA]</scope>
    <source>
        <strain evidence="3 4">CBS 309.79</strain>
    </source>
</reference>
<evidence type="ECO:0000256" key="1">
    <source>
        <dbReference type="SAM" id="Phobius"/>
    </source>
</evidence>
<name>A0A5C3QK90_9AGAR</name>
<proteinExistence type="predicted"/>
<keyword evidence="1" id="KW-0472">Membrane</keyword>
<protein>
    <recommendedName>
        <fullName evidence="2">DUF6535 domain-containing protein</fullName>
    </recommendedName>
</protein>
<keyword evidence="4" id="KW-1185">Reference proteome</keyword>
<keyword evidence="1" id="KW-0812">Transmembrane</keyword>
<dbReference type="Pfam" id="PF20153">
    <property type="entry name" value="DUF6535"/>
    <property type="match status" value="1"/>
</dbReference>
<evidence type="ECO:0000313" key="3">
    <source>
        <dbReference type="EMBL" id="TFL02435.1"/>
    </source>
</evidence>
<dbReference type="OrthoDB" id="3235960at2759"/>